<comment type="catalytic activity">
    <reaction evidence="13">
        <text>5-amino-6-(5-phospho-D-ribitylamino)uracil + NADP(+) = 5-amino-6-(5-phospho-D-ribosylamino)uracil + NADPH + H(+)</text>
        <dbReference type="Rhea" id="RHEA:17845"/>
        <dbReference type="ChEBI" id="CHEBI:15378"/>
        <dbReference type="ChEBI" id="CHEBI:57783"/>
        <dbReference type="ChEBI" id="CHEBI:58349"/>
        <dbReference type="ChEBI" id="CHEBI:58421"/>
        <dbReference type="ChEBI" id="CHEBI:58453"/>
        <dbReference type="EC" id="1.1.1.193"/>
    </reaction>
</comment>
<dbReference type="SUPFAM" id="SSF53597">
    <property type="entry name" value="Dihydrofolate reductase-like"/>
    <property type="match status" value="1"/>
</dbReference>
<feature type="binding site" evidence="16">
    <location>
        <position position="71"/>
    </location>
    <ligand>
        <name>Zn(2+)</name>
        <dbReference type="ChEBI" id="CHEBI:29105"/>
        <note>catalytic</note>
    </ligand>
</feature>
<evidence type="ECO:0000259" key="17">
    <source>
        <dbReference type="PROSITE" id="PS51747"/>
    </source>
</evidence>
<dbReference type="PANTHER" id="PTHR38011">
    <property type="entry name" value="DIHYDROFOLATE REDUCTASE FAMILY PROTEIN (AFU_ORTHOLOGUE AFUA_8G06820)"/>
    <property type="match status" value="1"/>
</dbReference>
<comment type="catalytic activity">
    <reaction evidence="13">
        <text>2,5-diamino-6-hydroxy-4-(5-phosphoribosylamino)-pyrimidine + H2O + H(+) = 5-amino-6-(5-phospho-D-ribosylamino)uracil + NH4(+)</text>
        <dbReference type="Rhea" id="RHEA:21868"/>
        <dbReference type="ChEBI" id="CHEBI:15377"/>
        <dbReference type="ChEBI" id="CHEBI:15378"/>
        <dbReference type="ChEBI" id="CHEBI:28938"/>
        <dbReference type="ChEBI" id="CHEBI:58453"/>
        <dbReference type="ChEBI" id="CHEBI:58614"/>
        <dbReference type="EC" id="3.5.4.26"/>
    </reaction>
</comment>
<keyword evidence="8 13" id="KW-0378">Hydrolase</keyword>
<dbReference type="Gene3D" id="3.40.430.10">
    <property type="entry name" value="Dihydrofolate Reductase, subunit A"/>
    <property type="match status" value="1"/>
</dbReference>
<evidence type="ECO:0000256" key="5">
    <source>
        <dbReference type="ARBA" id="ARBA00007417"/>
    </source>
</evidence>
<keyword evidence="12" id="KW-0511">Multifunctional enzyme</keyword>
<evidence type="ECO:0000256" key="14">
    <source>
        <dbReference type="PIRSR" id="PIRSR006769-1"/>
    </source>
</evidence>
<evidence type="ECO:0000256" key="4">
    <source>
        <dbReference type="ARBA" id="ARBA00005259"/>
    </source>
</evidence>
<dbReference type="EC" id="1.1.1.193" evidence="13"/>
<dbReference type="SUPFAM" id="SSF53927">
    <property type="entry name" value="Cytidine deaminase-like"/>
    <property type="match status" value="1"/>
</dbReference>
<evidence type="ECO:0000256" key="3">
    <source>
        <dbReference type="ARBA" id="ARBA00004910"/>
    </source>
</evidence>
<evidence type="ECO:0000256" key="11">
    <source>
        <dbReference type="ARBA" id="ARBA00023002"/>
    </source>
</evidence>
<gene>
    <name evidence="18" type="primary">ribD</name>
    <name evidence="18" type="ORF">G3O08_15820</name>
</gene>
<evidence type="ECO:0000256" key="12">
    <source>
        <dbReference type="ARBA" id="ARBA00023268"/>
    </source>
</evidence>
<evidence type="ECO:0000256" key="15">
    <source>
        <dbReference type="PIRSR" id="PIRSR006769-2"/>
    </source>
</evidence>
<dbReference type="PIRSF" id="PIRSF006769">
    <property type="entry name" value="RibD"/>
    <property type="match status" value="1"/>
</dbReference>
<evidence type="ECO:0000313" key="18">
    <source>
        <dbReference type="EMBL" id="NEN24968.1"/>
    </source>
</evidence>
<feature type="binding site" evidence="15">
    <location>
        <position position="197"/>
    </location>
    <ligand>
        <name>NADP(+)</name>
        <dbReference type="ChEBI" id="CHEBI:58349"/>
    </ligand>
</feature>
<evidence type="ECO:0000256" key="9">
    <source>
        <dbReference type="ARBA" id="ARBA00022833"/>
    </source>
</evidence>
<dbReference type="GO" id="GO:0008270">
    <property type="term" value="F:zinc ion binding"/>
    <property type="evidence" value="ECO:0007669"/>
    <property type="project" value="InterPro"/>
</dbReference>
<dbReference type="EC" id="3.5.4.26" evidence="13"/>
<feature type="binding site" evidence="15">
    <location>
        <position position="281"/>
    </location>
    <ligand>
        <name>substrate</name>
    </ligand>
</feature>
<evidence type="ECO:0000256" key="1">
    <source>
        <dbReference type="ARBA" id="ARBA00002151"/>
    </source>
</evidence>
<dbReference type="GO" id="GO:0008835">
    <property type="term" value="F:diaminohydroxyphosphoribosylaminopyrimidine deaminase activity"/>
    <property type="evidence" value="ECO:0007669"/>
    <property type="project" value="UniProtKB-EC"/>
</dbReference>
<comment type="pathway">
    <text evidence="3 13">Cofactor biosynthesis; riboflavin biosynthesis; 5-amino-6-(D-ribitylamino)uracil from GTP: step 3/4.</text>
</comment>
<keyword evidence="10 13" id="KW-0521">NADP</keyword>
<dbReference type="Gene3D" id="3.40.140.10">
    <property type="entry name" value="Cytidine Deaminase, domain 2"/>
    <property type="match status" value="1"/>
</dbReference>
<feature type="domain" description="CMP/dCMP-type deaminase" evidence="17">
    <location>
        <begin position="1"/>
        <end position="119"/>
    </location>
</feature>
<dbReference type="CDD" id="cd01284">
    <property type="entry name" value="Riboflavin_deaminase-reductase"/>
    <property type="match status" value="1"/>
</dbReference>
<evidence type="ECO:0000256" key="6">
    <source>
        <dbReference type="ARBA" id="ARBA00022619"/>
    </source>
</evidence>
<dbReference type="GO" id="GO:0008703">
    <property type="term" value="F:5-amino-6-(5-phosphoribosylamino)uracil reductase activity"/>
    <property type="evidence" value="ECO:0007669"/>
    <property type="project" value="UniProtKB-EC"/>
</dbReference>
<feature type="binding site" evidence="15">
    <location>
        <position position="185"/>
    </location>
    <ligand>
        <name>substrate</name>
    </ligand>
</feature>
<dbReference type="PROSITE" id="PS51747">
    <property type="entry name" value="CYT_DCMP_DEAMINASES_2"/>
    <property type="match status" value="1"/>
</dbReference>
<keyword evidence="7 13" id="KW-0479">Metal-binding</keyword>
<dbReference type="RefSeq" id="WP_163286360.1">
    <property type="nucleotide sequence ID" value="NZ_JAAGVY010000037.1"/>
</dbReference>
<dbReference type="InterPro" id="IPR050765">
    <property type="entry name" value="Riboflavin_Biosynth_HTPR"/>
</dbReference>
<feature type="binding site" evidence="15">
    <location>
        <position position="171"/>
    </location>
    <ligand>
        <name>NADP(+)</name>
        <dbReference type="ChEBI" id="CHEBI:58349"/>
    </ligand>
</feature>
<feature type="binding site" evidence="16">
    <location>
        <position position="44"/>
    </location>
    <ligand>
        <name>Zn(2+)</name>
        <dbReference type="ChEBI" id="CHEBI:29105"/>
        <note>catalytic</note>
    </ligand>
</feature>
<feature type="binding site" evidence="15">
    <location>
        <position position="208"/>
    </location>
    <ligand>
        <name>substrate</name>
    </ligand>
</feature>
<dbReference type="UniPathway" id="UPA00275">
    <property type="reaction ID" value="UER00401"/>
</dbReference>
<dbReference type="FunFam" id="3.40.140.10:FF:000025">
    <property type="entry name" value="Riboflavin biosynthesis protein RibD"/>
    <property type="match status" value="1"/>
</dbReference>
<comment type="pathway">
    <text evidence="2 13">Cofactor biosynthesis; riboflavin biosynthesis; 5-amino-6-(D-ribitylamino)uracil from GTP: step 2/4.</text>
</comment>
<feature type="active site" description="Proton donor" evidence="14">
    <location>
        <position position="46"/>
    </location>
</feature>
<dbReference type="InterPro" id="IPR016193">
    <property type="entry name" value="Cytidine_deaminase-like"/>
</dbReference>
<evidence type="ECO:0000256" key="16">
    <source>
        <dbReference type="PIRSR" id="PIRSR006769-3"/>
    </source>
</evidence>
<dbReference type="Pfam" id="PF01872">
    <property type="entry name" value="RibD_C"/>
    <property type="match status" value="1"/>
</dbReference>
<feature type="binding site" evidence="15">
    <location>
        <position position="150"/>
    </location>
    <ligand>
        <name>NADP(+)</name>
        <dbReference type="ChEBI" id="CHEBI:58349"/>
    </ligand>
</feature>
<dbReference type="EMBL" id="JAAGVY010000037">
    <property type="protein sequence ID" value="NEN24968.1"/>
    <property type="molecule type" value="Genomic_DNA"/>
</dbReference>
<feature type="binding site" evidence="15">
    <location>
        <position position="201"/>
    </location>
    <ligand>
        <name>NADP(+)</name>
        <dbReference type="ChEBI" id="CHEBI:58349"/>
    </ligand>
</feature>
<dbReference type="InterPro" id="IPR004794">
    <property type="entry name" value="Eubact_RibD"/>
</dbReference>
<dbReference type="InterPro" id="IPR002125">
    <property type="entry name" value="CMP_dCMP_dom"/>
</dbReference>
<reference evidence="18 19" key="1">
    <citation type="submission" date="2020-02" db="EMBL/GenBank/DDBJ databases">
        <title>Out from the shadows clarifying the taxonomy of the family Cryomorphaceae and related taxa by utilizing the GTDB taxonomic framework.</title>
        <authorList>
            <person name="Bowman J.P."/>
        </authorList>
    </citation>
    <scope>NUCLEOTIDE SEQUENCE [LARGE SCALE GENOMIC DNA]</scope>
    <source>
        <strain evidence="18 19">QSSC 1-22</strain>
    </source>
</reference>
<keyword evidence="11 13" id="KW-0560">Oxidoreductase</keyword>
<comment type="similarity">
    <text evidence="4 13">In the N-terminal section; belongs to the cytidine and deoxycytidylate deaminase family.</text>
</comment>
<sequence>MIRCIELAEKGLGRVAPNPMVGSLIVHDGMIIAEGYHQIFGGPHAEVNAINALKNKDLLKESTLFVNLEPCAHFGKTPPCADLIISSKIPKVVVAQRDPNPKVAGRGIERMQAAGIEVIEGICEAEAEFLNRRFLMHQRKNRPYIILKWAQSADGFMDRDRNVADDPKINWISNPATKKLVHLWRSQEQAILVGRNTIINDNPRLDTREVAGASPLRVVLSNSGNLPNDSNVLTDGNSTLIYNSRIAKKNGNAEWIKFENDLLENALSDLSEKGISSVLVEGGAETLNTFIANNLWDEARIIQSENRLDSGLKAPEINSPTGITETYGKDQITRVYKK</sequence>
<keyword evidence="6 13" id="KW-0686">Riboflavin biosynthesis</keyword>
<dbReference type="Pfam" id="PF00383">
    <property type="entry name" value="dCMP_cyt_deam_1"/>
    <property type="match status" value="1"/>
</dbReference>
<feature type="binding site" evidence="15">
    <location>
        <position position="205"/>
    </location>
    <ligand>
        <name>substrate</name>
    </ligand>
</feature>
<protein>
    <recommendedName>
        <fullName evidence="13">Riboflavin biosynthesis protein RibD</fullName>
    </recommendedName>
    <domain>
        <recommendedName>
            <fullName evidence="13">Diaminohydroxyphosphoribosylaminopyrimidine deaminase</fullName>
            <shortName evidence="13">DRAP deaminase</shortName>
            <ecNumber evidence="13">3.5.4.26</ecNumber>
        </recommendedName>
        <alternativeName>
            <fullName evidence="13">Riboflavin-specific deaminase</fullName>
        </alternativeName>
    </domain>
    <domain>
        <recommendedName>
            <fullName evidence="13">5-amino-6-(5-phosphoribosylamino)uracil reductase</fullName>
            <ecNumber evidence="13">1.1.1.193</ecNumber>
        </recommendedName>
        <alternativeName>
            <fullName evidence="13">HTP reductase</fullName>
        </alternativeName>
    </domain>
</protein>
<evidence type="ECO:0000256" key="7">
    <source>
        <dbReference type="ARBA" id="ARBA00022723"/>
    </source>
</evidence>
<comment type="similarity">
    <text evidence="5 13">In the C-terminal section; belongs to the HTP reductase family.</text>
</comment>
<evidence type="ECO:0000256" key="8">
    <source>
        <dbReference type="ARBA" id="ARBA00022801"/>
    </source>
</evidence>
<dbReference type="NCBIfam" id="TIGR00326">
    <property type="entry name" value="eubact_ribD"/>
    <property type="match status" value="1"/>
</dbReference>
<comment type="cofactor">
    <cofactor evidence="13 16">
        <name>Zn(2+)</name>
        <dbReference type="ChEBI" id="CHEBI:29105"/>
    </cofactor>
    <text evidence="13 16">Binds 1 zinc ion.</text>
</comment>
<feature type="binding site" evidence="16">
    <location>
        <position position="80"/>
    </location>
    <ligand>
        <name>Zn(2+)</name>
        <dbReference type="ChEBI" id="CHEBI:29105"/>
        <note>catalytic</note>
    </ligand>
</feature>
<dbReference type="GO" id="GO:0009231">
    <property type="term" value="P:riboflavin biosynthetic process"/>
    <property type="evidence" value="ECO:0007669"/>
    <property type="project" value="UniProtKB-UniPathway"/>
</dbReference>
<keyword evidence="9 13" id="KW-0862">Zinc</keyword>
<name>A0A7K3WTU1_9FLAO</name>
<dbReference type="Proteomes" id="UP000486602">
    <property type="component" value="Unassembled WGS sequence"/>
</dbReference>
<evidence type="ECO:0000256" key="2">
    <source>
        <dbReference type="ARBA" id="ARBA00004882"/>
    </source>
</evidence>
<dbReference type="PROSITE" id="PS00903">
    <property type="entry name" value="CYT_DCMP_DEAMINASES_1"/>
    <property type="match status" value="1"/>
</dbReference>
<proteinExistence type="inferred from homology"/>
<evidence type="ECO:0000313" key="19">
    <source>
        <dbReference type="Proteomes" id="UP000486602"/>
    </source>
</evidence>
<evidence type="ECO:0000256" key="10">
    <source>
        <dbReference type="ARBA" id="ARBA00022857"/>
    </source>
</evidence>
<dbReference type="AlphaFoldDB" id="A0A7K3WTU1"/>
<dbReference type="InterPro" id="IPR024072">
    <property type="entry name" value="DHFR-like_dom_sf"/>
</dbReference>
<comment type="function">
    <text evidence="1 13">Converts 2,5-diamino-6-(ribosylamino)-4(3h)-pyrimidinone 5'-phosphate into 5-amino-6-(ribosylamino)-2,4(1h,3h)-pyrimidinedione 5'-phosphate.</text>
</comment>
<dbReference type="InterPro" id="IPR016192">
    <property type="entry name" value="APOBEC/CMP_deaminase_Zn-bd"/>
</dbReference>
<accession>A0A7K3WTU1</accession>
<dbReference type="InterPro" id="IPR002734">
    <property type="entry name" value="RibDG_C"/>
</dbReference>
<dbReference type="PANTHER" id="PTHR38011:SF7">
    <property type="entry name" value="2,5-DIAMINO-6-RIBOSYLAMINO-4(3H)-PYRIMIDINONE 5'-PHOSPHATE REDUCTASE"/>
    <property type="match status" value="1"/>
</dbReference>
<keyword evidence="19" id="KW-1185">Reference proteome</keyword>
<organism evidence="18 19">
    <name type="scientific">Cryomorpha ignava</name>
    <dbReference type="NCBI Taxonomy" id="101383"/>
    <lineage>
        <taxon>Bacteria</taxon>
        <taxon>Pseudomonadati</taxon>
        <taxon>Bacteroidota</taxon>
        <taxon>Flavobacteriia</taxon>
        <taxon>Flavobacteriales</taxon>
        <taxon>Cryomorphaceae</taxon>
        <taxon>Cryomorpha</taxon>
    </lineage>
</organism>
<evidence type="ECO:0000256" key="13">
    <source>
        <dbReference type="PIRNR" id="PIRNR006769"/>
    </source>
</evidence>
<comment type="caution">
    <text evidence="18">The sequence shown here is derived from an EMBL/GenBank/DDBJ whole genome shotgun (WGS) entry which is preliminary data.</text>
</comment>